<dbReference type="PRINTS" id="PR00364">
    <property type="entry name" value="DISEASERSIST"/>
</dbReference>
<dbReference type="Pfam" id="PF00931">
    <property type="entry name" value="NB-ARC"/>
    <property type="match status" value="1"/>
</dbReference>
<evidence type="ECO:0000256" key="2">
    <source>
        <dbReference type="ARBA" id="ARBA00022737"/>
    </source>
</evidence>
<evidence type="ECO:0000313" key="4">
    <source>
        <dbReference type="EMBL" id="CAF1990883.1"/>
    </source>
</evidence>
<feature type="domain" description="NB-ARC" evidence="3">
    <location>
        <begin position="62"/>
        <end position="234"/>
    </location>
</feature>
<evidence type="ECO:0000256" key="1">
    <source>
        <dbReference type="ARBA" id="ARBA00022614"/>
    </source>
</evidence>
<organism evidence="4">
    <name type="scientific">Brassica napus</name>
    <name type="common">Rape</name>
    <dbReference type="NCBI Taxonomy" id="3708"/>
    <lineage>
        <taxon>Eukaryota</taxon>
        <taxon>Viridiplantae</taxon>
        <taxon>Streptophyta</taxon>
        <taxon>Embryophyta</taxon>
        <taxon>Tracheophyta</taxon>
        <taxon>Spermatophyta</taxon>
        <taxon>Magnoliopsida</taxon>
        <taxon>eudicotyledons</taxon>
        <taxon>Gunneridae</taxon>
        <taxon>Pentapetalae</taxon>
        <taxon>rosids</taxon>
        <taxon>malvids</taxon>
        <taxon>Brassicales</taxon>
        <taxon>Brassicaceae</taxon>
        <taxon>Brassiceae</taxon>
        <taxon>Brassica</taxon>
    </lineage>
</organism>
<dbReference type="PANTHER" id="PTHR11017">
    <property type="entry name" value="LEUCINE-RICH REPEAT-CONTAINING PROTEIN"/>
    <property type="match status" value="1"/>
</dbReference>
<keyword evidence="1" id="KW-0433">Leucine-rich repeat</keyword>
<dbReference type="EMBL" id="HG994371">
    <property type="protein sequence ID" value="CAF1990883.1"/>
    <property type="molecule type" value="Genomic_DNA"/>
</dbReference>
<dbReference type="InterPro" id="IPR027417">
    <property type="entry name" value="P-loop_NTPase"/>
</dbReference>
<gene>
    <name evidence="4" type="ORF">DARMORV10_C07P28000.1</name>
</gene>
<dbReference type="Gene3D" id="3.40.50.300">
    <property type="entry name" value="P-loop containing nucleotide triphosphate hydrolases"/>
    <property type="match status" value="1"/>
</dbReference>
<dbReference type="FunFam" id="3.80.10.10:FF:000386">
    <property type="entry name" value="Disease resistance protein RPS4"/>
    <property type="match status" value="1"/>
</dbReference>
<dbReference type="PANTHER" id="PTHR11017:SF344">
    <property type="entry name" value="ADP-RIBOSYL CYCLASE_CYCLIC ADP-RIBOSE HYDROLASE"/>
    <property type="match status" value="1"/>
</dbReference>
<dbReference type="Proteomes" id="UP001295469">
    <property type="component" value="Chromosome C07"/>
</dbReference>
<evidence type="ECO:0000259" key="3">
    <source>
        <dbReference type="Pfam" id="PF00931"/>
    </source>
</evidence>
<accession>A0A816MDD3</accession>
<name>A0A816MDD3_BRANA</name>
<protein>
    <submittedName>
        <fullName evidence="4">(rape) hypothetical protein</fullName>
    </submittedName>
</protein>
<sequence>SDEVQVINEIVRNVKKRLEEISTDQGTKNQIEKFTGLSKGNLVGDAPIGSSSSNVSPLFGIKKRLQQLEEKLDFESDEVTRVIGVVGMPGIGKTTLAKKLMEDWGYMFLHTMFLDDIRAKARSLGIHRLEEDLLYGLMRSKHDGKEIRYDEFTLESLKDELSESKVLIVLDDVSEKSQIDMILGGRKWLREGSRVVITTSSKFAITGMVDETYLVPGLSDEDGFKYFEKHAFTTGSCEPRFMRLAREFVDYSRGHPLALKVLGGELLTKDEAYWVSKLGELAKSPISKTIHNVLRSSYDDLSKHHKDLFLDVACFFRSEDEYHVSCLLDSSVQGNVSEIRHLADKFLITICGGRLELNDLMYTFAMGLESQSSSENSASGRRLFNHGEIIAILLNKAKATKVRGIFLDMSDVGKMSLGSDTFKYMGDLRYLKIYNSSFPKDGEATCNLYFRDGLQFQLEEIRYLHWLKFPLKKLPEDFNPKNLIDLNLPYSRIEQVWDGEKTASKLQWLDLNNSSKLRTLSGLSQARKLQSINLEGCPELKTIHEELQNMKSLIFLNLRGCTSLKSLPQMKLISLKTLILSSCSSLEEFNLVPENLEQLYLDGTAIKALPSTIGNLQKLILLILKDCKRLTCLPDSIENLKALQKLVLSGCKSLATFPKIKKNMKHLKTLLVDGTDIKEVPHLLKRFDVNQGDPSTCSHCNLREWPHEFYTLSSVQRLCLSRNNFRSLPDNIRYLHNLKWLDIKYCEQLVSLPVIPPNLHWLDAHGCISLENIGSPLALILAETEHPHSTFTFTNCTKLDQVAKNGIVSYVRRKIQSMSDALAHQEKV</sequence>
<proteinExistence type="predicted"/>
<dbReference type="SUPFAM" id="SSF52540">
    <property type="entry name" value="P-loop containing nucleoside triphosphate hydrolases"/>
    <property type="match status" value="1"/>
</dbReference>
<dbReference type="Pfam" id="PF07725">
    <property type="entry name" value="LRR_3"/>
    <property type="match status" value="1"/>
</dbReference>
<dbReference type="SUPFAM" id="SSF52058">
    <property type="entry name" value="L domain-like"/>
    <property type="match status" value="1"/>
</dbReference>
<dbReference type="InterPro" id="IPR002182">
    <property type="entry name" value="NB-ARC"/>
</dbReference>
<dbReference type="InterPro" id="IPR042197">
    <property type="entry name" value="Apaf_helical"/>
</dbReference>
<keyword evidence="2" id="KW-0677">Repeat</keyword>
<dbReference type="AlphaFoldDB" id="A0A816MDD3"/>
<dbReference type="GO" id="GO:0006952">
    <property type="term" value="P:defense response"/>
    <property type="evidence" value="ECO:0007669"/>
    <property type="project" value="InterPro"/>
</dbReference>
<dbReference type="InterPro" id="IPR011713">
    <property type="entry name" value="Leu-rich_rpt_3"/>
</dbReference>
<dbReference type="Gene3D" id="1.10.8.430">
    <property type="entry name" value="Helical domain of apoptotic protease-activating factors"/>
    <property type="match status" value="1"/>
</dbReference>
<feature type="non-terminal residue" evidence="4">
    <location>
        <position position="828"/>
    </location>
</feature>
<dbReference type="GO" id="GO:0043531">
    <property type="term" value="F:ADP binding"/>
    <property type="evidence" value="ECO:0007669"/>
    <property type="project" value="InterPro"/>
</dbReference>
<dbReference type="InterPro" id="IPR044974">
    <property type="entry name" value="Disease_R_plants"/>
</dbReference>
<reference evidence="4" key="1">
    <citation type="submission" date="2021-01" db="EMBL/GenBank/DDBJ databases">
        <authorList>
            <consortium name="Genoscope - CEA"/>
            <person name="William W."/>
        </authorList>
    </citation>
    <scope>NUCLEOTIDE SEQUENCE</scope>
</reference>
<dbReference type="Gene3D" id="3.80.10.10">
    <property type="entry name" value="Ribonuclease Inhibitor"/>
    <property type="match status" value="2"/>
</dbReference>
<dbReference type="InterPro" id="IPR032675">
    <property type="entry name" value="LRR_dom_sf"/>
</dbReference>